<gene>
    <name evidence="1" type="ORF">J2S05_003711</name>
</gene>
<dbReference type="EMBL" id="JAUSUA010000007">
    <property type="protein sequence ID" value="MDQ0208887.1"/>
    <property type="molecule type" value="Genomic_DNA"/>
</dbReference>
<evidence type="ECO:0000313" key="1">
    <source>
        <dbReference type="EMBL" id="MDQ0208887.1"/>
    </source>
</evidence>
<keyword evidence="2" id="KW-1185">Reference proteome</keyword>
<evidence type="ECO:0000313" key="2">
    <source>
        <dbReference type="Proteomes" id="UP001225034"/>
    </source>
</evidence>
<accession>A0ABT9YNV0</accession>
<proteinExistence type="predicted"/>
<protein>
    <submittedName>
        <fullName evidence="1">Uncharacterized protein</fullName>
    </submittedName>
</protein>
<comment type="caution">
    <text evidence="1">The sequence shown here is derived from an EMBL/GenBank/DDBJ whole genome shotgun (WGS) entry which is preliminary data.</text>
</comment>
<name>A0ABT9YNV0_9BACI</name>
<organism evidence="1 2">
    <name type="scientific">Alkalicoccobacillus murimartini</name>
    <dbReference type="NCBI Taxonomy" id="171685"/>
    <lineage>
        <taxon>Bacteria</taxon>
        <taxon>Bacillati</taxon>
        <taxon>Bacillota</taxon>
        <taxon>Bacilli</taxon>
        <taxon>Bacillales</taxon>
        <taxon>Bacillaceae</taxon>
        <taxon>Alkalicoccobacillus</taxon>
    </lineage>
</organism>
<dbReference type="Proteomes" id="UP001225034">
    <property type="component" value="Unassembled WGS sequence"/>
</dbReference>
<reference evidence="1 2" key="1">
    <citation type="submission" date="2023-07" db="EMBL/GenBank/DDBJ databases">
        <title>Genomic Encyclopedia of Type Strains, Phase IV (KMG-IV): sequencing the most valuable type-strain genomes for metagenomic binning, comparative biology and taxonomic classification.</title>
        <authorList>
            <person name="Goeker M."/>
        </authorList>
    </citation>
    <scope>NUCLEOTIDE SEQUENCE [LARGE SCALE GENOMIC DNA]</scope>
    <source>
        <strain evidence="1 2">DSM 19154</strain>
    </source>
</reference>
<sequence length="83" mass="9527">MQKGQIYQNFSIKEYTDVPSKLAQIVTSTGKDLKGQYGNDYHVMIHQVIHKKRATYMAVLFMRVKQLTSTSDTVGEVRKCLET</sequence>